<keyword evidence="4" id="KW-1185">Reference proteome</keyword>
<gene>
    <name evidence="3" type="ORF">SAMN04488242_1074</name>
</gene>
<dbReference type="SUPFAM" id="SSF52980">
    <property type="entry name" value="Restriction endonuclease-like"/>
    <property type="match status" value="1"/>
</dbReference>
<dbReference type="RefSeq" id="WP_218118357.1">
    <property type="nucleotide sequence ID" value="NZ_FNGP01000002.1"/>
</dbReference>
<dbReference type="InterPro" id="IPR011335">
    <property type="entry name" value="Restrct_endonuc-II-like"/>
</dbReference>
<protein>
    <recommendedName>
        <fullName evidence="2">UPF0102 protein SAMN04488242_1074</fullName>
    </recommendedName>
</protein>
<proteinExistence type="inferred from homology"/>
<keyword evidence="3" id="KW-0255">Endonuclease</keyword>
<dbReference type="AlphaFoldDB" id="A0A1G9J7V6"/>
<dbReference type="CDD" id="cd20736">
    <property type="entry name" value="PoNe_Nuclease"/>
    <property type="match status" value="1"/>
</dbReference>
<dbReference type="NCBIfam" id="NF009154">
    <property type="entry name" value="PRK12497.3-3"/>
    <property type="match status" value="1"/>
</dbReference>
<dbReference type="PANTHER" id="PTHR34039:SF1">
    <property type="entry name" value="UPF0102 PROTEIN YRAN"/>
    <property type="match status" value="1"/>
</dbReference>
<dbReference type="InterPro" id="IPR003509">
    <property type="entry name" value="UPF0102_YraN-like"/>
</dbReference>
<dbReference type="STRING" id="686624.SAMN04488242_1074"/>
<evidence type="ECO:0000313" key="4">
    <source>
        <dbReference type="Proteomes" id="UP000199475"/>
    </source>
</evidence>
<comment type="similarity">
    <text evidence="1 2">Belongs to the UPF0102 family.</text>
</comment>
<name>A0A1G9J7V6_9ACTN</name>
<dbReference type="PANTHER" id="PTHR34039">
    <property type="entry name" value="UPF0102 PROTEIN YRAN"/>
    <property type="match status" value="1"/>
</dbReference>
<dbReference type="Gene3D" id="3.40.1350.10">
    <property type="match status" value="1"/>
</dbReference>
<keyword evidence="3" id="KW-0378">Hydrolase</keyword>
<dbReference type="EMBL" id="FNGP01000002">
    <property type="protein sequence ID" value="SDL33275.1"/>
    <property type="molecule type" value="Genomic_DNA"/>
</dbReference>
<dbReference type="Proteomes" id="UP000199475">
    <property type="component" value="Unassembled WGS sequence"/>
</dbReference>
<dbReference type="Pfam" id="PF02021">
    <property type="entry name" value="UPF0102"/>
    <property type="match status" value="1"/>
</dbReference>
<accession>A0A1G9J7V6</accession>
<dbReference type="GO" id="GO:0003676">
    <property type="term" value="F:nucleic acid binding"/>
    <property type="evidence" value="ECO:0007669"/>
    <property type="project" value="InterPro"/>
</dbReference>
<evidence type="ECO:0000256" key="2">
    <source>
        <dbReference type="HAMAP-Rule" id="MF_00048"/>
    </source>
</evidence>
<dbReference type="InterPro" id="IPR011856">
    <property type="entry name" value="tRNA_endonuc-like_dom_sf"/>
</dbReference>
<reference evidence="3 4" key="1">
    <citation type="submission" date="2016-10" db="EMBL/GenBank/DDBJ databases">
        <authorList>
            <person name="de Groot N.N."/>
        </authorList>
    </citation>
    <scope>NUCLEOTIDE SEQUENCE [LARGE SCALE GENOMIC DNA]</scope>
    <source>
        <strain evidence="3 4">CGMCC 1.9159</strain>
    </source>
</reference>
<dbReference type="HAMAP" id="MF_00048">
    <property type="entry name" value="UPF0102"/>
    <property type="match status" value="1"/>
</dbReference>
<evidence type="ECO:0000313" key="3">
    <source>
        <dbReference type="EMBL" id="SDL33275.1"/>
    </source>
</evidence>
<dbReference type="NCBIfam" id="NF009150">
    <property type="entry name" value="PRK12497.1-3"/>
    <property type="match status" value="1"/>
</dbReference>
<sequence length="124" mass="13556">MVRLGKVSRALGNHGERCAARYLETLGLEIVERNWRCPRGELDIVAFDPAEDTLVFVEVKTRSGPGFGSPLEAITYAKARRLYQLALLWLGSSGRRARHIRVDGVGVLFGGGAPQISHIRGIAS</sequence>
<dbReference type="GO" id="GO:0004519">
    <property type="term" value="F:endonuclease activity"/>
    <property type="evidence" value="ECO:0007669"/>
    <property type="project" value="UniProtKB-KW"/>
</dbReference>
<organism evidence="3 4">
    <name type="scientific">Tessaracoccus oleiagri</name>
    <dbReference type="NCBI Taxonomy" id="686624"/>
    <lineage>
        <taxon>Bacteria</taxon>
        <taxon>Bacillati</taxon>
        <taxon>Actinomycetota</taxon>
        <taxon>Actinomycetes</taxon>
        <taxon>Propionibacteriales</taxon>
        <taxon>Propionibacteriaceae</taxon>
        <taxon>Tessaracoccus</taxon>
    </lineage>
</organism>
<evidence type="ECO:0000256" key="1">
    <source>
        <dbReference type="ARBA" id="ARBA00006738"/>
    </source>
</evidence>
<keyword evidence="3" id="KW-0540">Nuclease</keyword>